<feature type="compositionally biased region" description="Basic and acidic residues" evidence="1">
    <location>
        <begin position="1"/>
        <end position="16"/>
    </location>
</feature>
<evidence type="ECO:0000313" key="4">
    <source>
        <dbReference type="EMBL" id="PNH01784.1"/>
    </source>
</evidence>
<dbReference type="Proteomes" id="UP000236333">
    <property type="component" value="Unassembled WGS sequence"/>
</dbReference>
<name>A0A2J7ZND5_9CHLO</name>
<dbReference type="PANTHER" id="PTHR13844">
    <property type="entry name" value="SWI/SNF-RELATED MATRIX-ASSOCIATED ACTIN-DEPENDENT REGULATOR OF CHROMATIN SUBFAMILY D"/>
    <property type="match status" value="1"/>
</dbReference>
<dbReference type="Pfam" id="PF08766">
    <property type="entry name" value="DEK_C"/>
    <property type="match status" value="1"/>
</dbReference>
<dbReference type="Pfam" id="PF02201">
    <property type="entry name" value="SWIB"/>
    <property type="match status" value="2"/>
</dbReference>
<feature type="compositionally biased region" description="Basic and acidic residues" evidence="1">
    <location>
        <begin position="37"/>
        <end position="56"/>
    </location>
</feature>
<feature type="domain" description="DEK-C" evidence="3">
    <location>
        <begin position="158"/>
        <end position="213"/>
    </location>
</feature>
<accession>A0A2J7ZND5</accession>
<feature type="region of interest" description="Disordered" evidence="1">
    <location>
        <begin position="1"/>
        <end position="92"/>
    </location>
</feature>
<dbReference type="InterPro" id="IPR036885">
    <property type="entry name" value="SWIB_MDM2_dom_sf"/>
</dbReference>
<feature type="region of interest" description="Disordered" evidence="1">
    <location>
        <begin position="135"/>
        <end position="155"/>
    </location>
</feature>
<keyword evidence="5" id="KW-1185">Reference proteome</keyword>
<evidence type="ECO:0000256" key="1">
    <source>
        <dbReference type="SAM" id="MobiDB-lite"/>
    </source>
</evidence>
<dbReference type="EMBL" id="PGGS01000794">
    <property type="protein sequence ID" value="PNH01784.1"/>
    <property type="molecule type" value="Genomic_DNA"/>
</dbReference>
<dbReference type="InterPro" id="IPR003121">
    <property type="entry name" value="SWIB_MDM2_domain"/>
</dbReference>
<dbReference type="InterPro" id="IPR019835">
    <property type="entry name" value="SWIB_domain"/>
</dbReference>
<dbReference type="SUPFAM" id="SSF109715">
    <property type="entry name" value="DEK C-terminal domain"/>
    <property type="match status" value="1"/>
</dbReference>
<protein>
    <submittedName>
        <fullName evidence="4">Protein TRI1</fullName>
    </submittedName>
</protein>
<sequence length="358" mass="39917">VPIMLKSERCNLHEASTEQEATNLETDYAPRRAAKASGEKRPKEGKAAKAAKEPKAAPKSKRAKQSDAAAEEEEEEEEGGEDAAAPKKPSNFSKPLQLDAVMSEWTGQEAMSRAQLTAYFWTYVKENGLQVRAGRRCSTGGPRRGPGIMSAEVPSSSAPCDEQIIERLRALLAKSDLQTTTEKMLRKKLEEEFQMELLDKKPMIRQEVERYLAEQGDEEEEDEEEDGENAAPRGSSLGSWLSEPLQAFLGEESLPRTQVVKRLWEYIRANNLQDPRDKRKILLDAKLKTLFTSPLTMFSMNTQLSRHCKTLGGWAPGLCDPTNKSYILCDAKLLAVTGEPRIRGFSFAKCVNAHVVKS</sequence>
<reference evidence="4 5" key="1">
    <citation type="journal article" date="2017" name="Mol. Biol. Evol.">
        <title>The 4-celled Tetrabaena socialis nuclear genome reveals the essential components for genetic control of cell number at the origin of multicellularity in the volvocine lineage.</title>
        <authorList>
            <person name="Featherston J."/>
            <person name="Arakaki Y."/>
            <person name="Hanschen E.R."/>
            <person name="Ferris P.J."/>
            <person name="Michod R.E."/>
            <person name="Olson B.J.S.C."/>
            <person name="Nozaki H."/>
            <person name="Durand P.M."/>
        </authorList>
    </citation>
    <scope>NUCLEOTIDE SEQUENCE [LARGE SCALE GENOMIC DNA]</scope>
    <source>
        <strain evidence="4 5">NIES-571</strain>
    </source>
</reference>
<feature type="compositionally biased region" description="Acidic residues" evidence="1">
    <location>
        <begin position="215"/>
        <end position="228"/>
    </location>
</feature>
<evidence type="ECO:0000313" key="5">
    <source>
        <dbReference type="Proteomes" id="UP000236333"/>
    </source>
</evidence>
<dbReference type="PROSITE" id="PS51925">
    <property type="entry name" value="SWIB_MDM2"/>
    <property type="match status" value="1"/>
</dbReference>
<dbReference type="PROSITE" id="PS51998">
    <property type="entry name" value="DEK_C"/>
    <property type="match status" value="1"/>
</dbReference>
<feature type="region of interest" description="Disordered" evidence="1">
    <location>
        <begin position="213"/>
        <end position="237"/>
    </location>
</feature>
<dbReference type="InterPro" id="IPR014876">
    <property type="entry name" value="DEK_C"/>
</dbReference>
<gene>
    <name evidence="4" type="ORF">TSOC_012335</name>
</gene>
<dbReference type="Gene3D" id="1.10.10.60">
    <property type="entry name" value="Homeodomain-like"/>
    <property type="match status" value="1"/>
</dbReference>
<proteinExistence type="predicted"/>
<feature type="compositionally biased region" description="Acidic residues" evidence="1">
    <location>
        <begin position="69"/>
        <end position="81"/>
    </location>
</feature>
<organism evidence="4 5">
    <name type="scientific">Tetrabaena socialis</name>
    <dbReference type="NCBI Taxonomy" id="47790"/>
    <lineage>
        <taxon>Eukaryota</taxon>
        <taxon>Viridiplantae</taxon>
        <taxon>Chlorophyta</taxon>
        <taxon>core chlorophytes</taxon>
        <taxon>Chlorophyceae</taxon>
        <taxon>CS clade</taxon>
        <taxon>Chlamydomonadales</taxon>
        <taxon>Tetrabaenaceae</taxon>
        <taxon>Tetrabaena</taxon>
    </lineage>
</organism>
<dbReference type="Gene3D" id="1.10.245.10">
    <property type="entry name" value="SWIB/MDM2 domain"/>
    <property type="match status" value="3"/>
</dbReference>
<comment type="caution">
    <text evidence="4">The sequence shown here is derived from an EMBL/GenBank/DDBJ whole genome shotgun (WGS) entry which is preliminary data.</text>
</comment>
<dbReference type="OrthoDB" id="10251073at2759"/>
<feature type="domain" description="DM2" evidence="2">
    <location>
        <begin position="234"/>
        <end position="310"/>
    </location>
</feature>
<dbReference type="CDD" id="cd10567">
    <property type="entry name" value="SWIB-MDM2_like"/>
    <property type="match status" value="1"/>
</dbReference>
<evidence type="ECO:0000259" key="2">
    <source>
        <dbReference type="PROSITE" id="PS51925"/>
    </source>
</evidence>
<evidence type="ECO:0000259" key="3">
    <source>
        <dbReference type="PROSITE" id="PS51998"/>
    </source>
</evidence>
<dbReference type="AlphaFoldDB" id="A0A2J7ZND5"/>
<dbReference type="SMART" id="SM00151">
    <property type="entry name" value="SWIB"/>
    <property type="match status" value="1"/>
</dbReference>
<feature type="non-terminal residue" evidence="4">
    <location>
        <position position="1"/>
    </location>
</feature>
<dbReference type="SUPFAM" id="SSF47592">
    <property type="entry name" value="SWIB/MDM2 domain"/>
    <property type="match status" value="3"/>
</dbReference>